<organism evidence="1 2">
    <name type="scientific">Cardiocondyla obscurior</name>
    <dbReference type="NCBI Taxonomy" id="286306"/>
    <lineage>
        <taxon>Eukaryota</taxon>
        <taxon>Metazoa</taxon>
        <taxon>Ecdysozoa</taxon>
        <taxon>Arthropoda</taxon>
        <taxon>Hexapoda</taxon>
        <taxon>Insecta</taxon>
        <taxon>Pterygota</taxon>
        <taxon>Neoptera</taxon>
        <taxon>Endopterygota</taxon>
        <taxon>Hymenoptera</taxon>
        <taxon>Apocrita</taxon>
        <taxon>Aculeata</taxon>
        <taxon>Formicoidea</taxon>
        <taxon>Formicidae</taxon>
        <taxon>Myrmicinae</taxon>
        <taxon>Cardiocondyla</taxon>
    </lineage>
</organism>
<dbReference type="AlphaFoldDB" id="A0AAW2GYA1"/>
<dbReference type="EMBL" id="JADYXP020000001">
    <property type="protein sequence ID" value="KAL0132132.1"/>
    <property type="molecule type" value="Genomic_DNA"/>
</dbReference>
<comment type="caution">
    <text evidence="1">The sequence shown here is derived from an EMBL/GenBank/DDBJ whole genome shotgun (WGS) entry which is preliminary data.</text>
</comment>
<evidence type="ECO:0000313" key="1">
    <source>
        <dbReference type="EMBL" id="KAL0132132.1"/>
    </source>
</evidence>
<accession>A0AAW2GYA1</accession>
<sequence length="95" mass="11077">MHHNFSRGKLLSLKKKKKNSARYLGIQELNERTCFSTHVTYVTLAAIVRGYHSPDVHRNEKEVLNLKDCTSPPLFFFFFLLVLRSRVCFLATDCE</sequence>
<keyword evidence="2" id="KW-1185">Reference proteome</keyword>
<proteinExistence type="predicted"/>
<reference evidence="1 2" key="1">
    <citation type="submission" date="2023-03" db="EMBL/GenBank/DDBJ databases">
        <title>High recombination rates correlate with genetic variation in Cardiocondyla obscurior ants.</title>
        <authorList>
            <person name="Errbii M."/>
        </authorList>
    </citation>
    <scope>NUCLEOTIDE SEQUENCE [LARGE SCALE GENOMIC DNA]</scope>
    <source>
        <strain evidence="1">Alpha-2009</strain>
        <tissue evidence="1">Whole body</tissue>
    </source>
</reference>
<protein>
    <submittedName>
        <fullName evidence="1">Uncharacterized protein</fullName>
    </submittedName>
</protein>
<evidence type="ECO:0000313" key="2">
    <source>
        <dbReference type="Proteomes" id="UP001430953"/>
    </source>
</evidence>
<name>A0AAW2GYA1_9HYME</name>
<gene>
    <name evidence="1" type="ORF">PUN28_000116</name>
</gene>
<dbReference type="Proteomes" id="UP001430953">
    <property type="component" value="Unassembled WGS sequence"/>
</dbReference>